<dbReference type="InterPro" id="IPR023614">
    <property type="entry name" value="Porin_dom_sf"/>
</dbReference>
<organism evidence="13 14">
    <name type="scientific">Paraburkholderia terrae</name>
    <dbReference type="NCBI Taxonomy" id="311230"/>
    <lineage>
        <taxon>Bacteria</taxon>
        <taxon>Pseudomonadati</taxon>
        <taxon>Pseudomonadota</taxon>
        <taxon>Betaproteobacteria</taxon>
        <taxon>Burkholderiales</taxon>
        <taxon>Burkholderiaceae</taxon>
        <taxon>Paraburkholderia</taxon>
    </lineage>
</organism>
<reference evidence="13 14" key="1">
    <citation type="submission" date="2018-01" db="EMBL/GenBank/DDBJ databases">
        <title>Species boundaries and ecological features among Paraburkholderia terrae DSMZ17804T, P. hospita DSMZ17164T and P. caribensis DSMZ13236T.</title>
        <authorList>
            <person name="Pratama A.A."/>
        </authorList>
    </citation>
    <scope>NUCLEOTIDE SEQUENCE [LARGE SCALE GENOMIC DNA]</scope>
    <source>
        <strain evidence="13 14">DSM 17804</strain>
    </source>
</reference>
<protein>
    <submittedName>
        <fullName evidence="13">Porin</fullName>
    </submittedName>
</protein>
<evidence type="ECO:0000313" key="13">
    <source>
        <dbReference type="EMBL" id="AUT66410.1"/>
    </source>
</evidence>
<dbReference type="OrthoDB" id="8982743at2"/>
<keyword evidence="7" id="KW-0406">Ion transport</keyword>
<evidence type="ECO:0000313" key="14">
    <source>
        <dbReference type="Proteomes" id="UP000243502"/>
    </source>
</evidence>
<dbReference type="KEGG" id="pter:C2L65_42685"/>
<evidence type="ECO:0000256" key="5">
    <source>
        <dbReference type="ARBA" id="ARBA00022692"/>
    </source>
</evidence>
<keyword evidence="9" id="KW-0472">Membrane</keyword>
<evidence type="ECO:0000256" key="2">
    <source>
        <dbReference type="ARBA" id="ARBA00011233"/>
    </source>
</evidence>
<comment type="subcellular location">
    <subcellularLocation>
        <location evidence="1">Cell outer membrane</location>
        <topology evidence="1">Multi-pass membrane protein</topology>
    </subcellularLocation>
</comment>
<proteinExistence type="predicted"/>
<gene>
    <name evidence="13" type="ORF">C2L65_42685</name>
</gene>
<keyword evidence="3" id="KW-0813">Transport</keyword>
<feature type="chain" id="PRO_5014455647" evidence="11">
    <location>
        <begin position="23"/>
        <end position="371"/>
    </location>
</feature>
<comment type="subunit">
    <text evidence="2">Homotrimer.</text>
</comment>
<accession>A0A2I8F3X6</accession>
<keyword evidence="8" id="KW-0626">Porin</keyword>
<evidence type="ECO:0000256" key="9">
    <source>
        <dbReference type="ARBA" id="ARBA00023136"/>
    </source>
</evidence>
<dbReference type="CDD" id="cd00342">
    <property type="entry name" value="gram_neg_porins"/>
    <property type="match status" value="1"/>
</dbReference>
<keyword evidence="4" id="KW-1134">Transmembrane beta strand</keyword>
<dbReference type="InterPro" id="IPR001702">
    <property type="entry name" value="Porin_Gram-ve"/>
</dbReference>
<dbReference type="GO" id="GO:0046930">
    <property type="term" value="C:pore complex"/>
    <property type="evidence" value="ECO:0007669"/>
    <property type="project" value="UniProtKB-KW"/>
</dbReference>
<dbReference type="RefSeq" id="WP_042316416.1">
    <property type="nucleotide sequence ID" value="NZ_CP026114.1"/>
</dbReference>
<dbReference type="AlphaFoldDB" id="A0A2I8F3X6"/>
<dbReference type="GO" id="GO:0015288">
    <property type="term" value="F:porin activity"/>
    <property type="evidence" value="ECO:0007669"/>
    <property type="project" value="UniProtKB-KW"/>
</dbReference>
<dbReference type="InterPro" id="IPR033900">
    <property type="entry name" value="Gram_neg_porin_domain"/>
</dbReference>
<dbReference type="EMBL" id="CP026114">
    <property type="protein sequence ID" value="AUT66410.1"/>
    <property type="molecule type" value="Genomic_DNA"/>
</dbReference>
<dbReference type="SUPFAM" id="SSF56935">
    <property type="entry name" value="Porins"/>
    <property type="match status" value="1"/>
</dbReference>
<dbReference type="Gene3D" id="2.40.160.10">
    <property type="entry name" value="Porin"/>
    <property type="match status" value="1"/>
</dbReference>
<dbReference type="PRINTS" id="PR00182">
    <property type="entry name" value="ECOLNEIPORIN"/>
</dbReference>
<name>A0A2I8F3X6_9BURK</name>
<evidence type="ECO:0000256" key="6">
    <source>
        <dbReference type="ARBA" id="ARBA00022729"/>
    </source>
</evidence>
<dbReference type="InterPro" id="IPR050298">
    <property type="entry name" value="Gram-neg_bact_OMP"/>
</dbReference>
<dbReference type="InterPro" id="IPR002299">
    <property type="entry name" value="Porin_Neis"/>
</dbReference>
<sequence length="371" mass="39429">MRAISRGICGATLALAAGHAVAQSSVTLYGVVDVFGQYLNNGGTHSFSERSGGSTGSLFGFQGREDLGGGLTAEFDLESGFSVSNGTFFADSNALFYRQAWIGLSHADFGSLTFGRQYQPSFKVVYPVDPFRINEVISPLAAAVLAIDRNTLSTQYATGRTSNSINYQSPNLSGFTFNAMYAFSATVTQPLPSTSGNLLDVSATYSNYGLFAGFGYQYQHAGQLSFPGLPGRLDLVGTAHYTAAFAYRFGIVNLQAAYLYVQPKDAAAGSLAARLGTVHSVSIVEVGATIQATSQDAIQIAVIERNVRGSHDNTPGIEVGAEHNLTKRTSVYMRAGYMKNNGSATTSWPGITVTEPNASQTLVLMGMTHRF</sequence>
<feature type="signal peptide" evidence="11">
    <location>
        <begin position="1"/>
        <end position="22"/>
    </location>
</feature>
<evidence type="ECO:0000256" key="8">
    <source>
        <dbReference type="ARBA" id="ARBA00023114"/>
    </source>
</evidence>
<dbReference type="PRINTS" id="PR00184">
    <property type="entry name" value="NEISSPPORIN"/>
</dbReference>
<evidence type="ECO:0000259" key="12">
    <source>
        <dbReference type="Pfam" id="PF13609"/>
    </source>
</evidence>
<evidence type="ECO:0000256" key="10">
    <source>
        <dbReference type="ARBA" id="ARBA00023237"/>
    </source>
</evidence>
<dbReference type="PANTHER" id="PTHR34501:SF9">
    <property type="entry name" value="MAJOR OUTER MEMBRANE PROTEIN P.IA"/>
    <property type="match status" value="1"/>
</dbReference>
<keyword evidence="5" id="KW-0812">Transmembrane</keyword>
<feature type="domain" description="Porin" evidence="12">
    <location>
        <begin position="12"/>
        <end position="342"/>
    </location>
</feature>
<evidence type="ECO:0000256" key="1">
    <source>
        <dbReference type="ARBA" id="ARBA00004571"/>
    </source>
</evidence>
<evidence type="ECO:0000256" key="11">
    <source>
        <dbReference type="SAM" id="SignalP"/>
    </source>
</evidence>
<dbReference type="Pfam" id="PF13609">
    <property type="entry name" value="Porin_4"/>
    <property type="match status" value="1"/>
</dbReference>
<dbReference type="PANTHER" id="PTHR34501">
    <property type="entry name" value="PROTEIN YDDL-RELATED"/>
    <property type="match status" value="1"/>
</dbReference>
<evidence type="ECO:0000256" key="7">
    <source>
        <dbReference type="ARBA" id="ARBA00023065"/>
    </source>
</evidence>
<dbReference type="GO" id="GO:0034220">
    <property type="term" value="P:monoatomic ion transmembrane transport"/>
    <property type="evidence" value="ECO:0007669"/>
    <property type="project" value="InterPro"/>
</dbReference>
<keyword evidence="10" id="KW-0998">Cell outer membrane</keyword>
<dbReference type="GO" id="GO:0009279">
    <property type="term" value="C:cell outer membrane"/>
    <property type="evidence" value="ECO:0007669"/>
    <property type="project" value="UniProtKB-SubCell"/>
</dbReference>
<evidence type="ECO:0000256" key="3">
    <source>
        <dbReference type="ARBA" id="ARBA00022448"/>
    </source>
</evidence>
<keyword evidence="6 11" id="KW-0732">Signal</keyword>
<evidence type="ECO:0000256" key="4">
    <source>
        <dbReference type="ARBA" id="ARBA00022452"/>
    </source>
</evidence>
<dbReference type="Proteomes" id="UP000243502">
    <property type="component" value="Chromosome 4"/>
</dbReference>